<dbReference type="EMBL" id="HBFA01024653">
    <property type="protein sequence ID" value="CAD8675030.1"/>
    <property type="molecule type" value="Transcribed_RNA"/>
</dbReference>
<keyword evidence="6 8" id="KW-0472">Membrane</keyword>
<dbReference type="InterPro" id="IPR029044">
    <property type="entry name" value="Nucleotide-diphossugar_trans"/>
</dbReference>
<evidence type="ECO:0000256" key="2">
    <source>
        <dbReference type="ARBA" id="ARBA00022676"/>
    </source>
</evidence>
<keyword evidence="2" id="KW-0328">Glycosyltransferase</keyword>
<evidence type="ECO:0000313" key="9">
    <source>
        <dbReference type="EMBL" id="CAD8675030.1"/>
    </source>
</evidence>
<dbReference type="CDD" id="cd06423">
    <property type="entry name" value="CESA_like"/>
    <property type="match status" value="1"/>
</dbReference>
<dbReference type="SUPFAM" id="SSF53448">
    <property type="entry name" value="Nucleotide-diphospho-sugar transferases"/>
    <property type="match status" value="1"/>
</dbReference>
<feature type="region of interest" description="Disordered" evidence="7">
    <location>
        <begin position="1"/>
        <end position="25"/>
    </location>
</feature>
<evidence type="ECO:0008006" key="10">
    <source>
        <dbReference type="Google" id="ProtNLM"/>
    </source>
</evidence>
<protein>
    <recommendedName>
        <fullName evidence="10">Glycosyltransferase 2-like domain-containing protein</fullName>
    </recommendedName>
</protein>
<reference evidence="9" key="1">
    <citation type="submission" date="2021-01" db="EMBL/GenBank/DDBJ databases">
        <authorList>
            <person name="Corre E."/>
            <person name="Pelletier E."/>
            <person name="Niang G."/>
            <person name="Scheremetjew M."/>
            <person name="Finn R."/>
            <person name="Kale V."/>
            <person name="Holt S."/>
            <person name="Cochrane G."/>
            <person name="Meng A."/>
            <person name="Brown T."/>
            <person name="Cohen L."/>
        </authorList>
    </citation>
    <scope>NUCLEOTIDE SEQUENCE</scope>
    <source>
        <strain evidence="9">CCMP722</strain>
    </source>
</reference>
<evidence type="ECO:0000256" key="4">
    <source>
        <dbReference type="ARBA" id="ARBA00022692"/>
    </source>
</evidence>
<comment type="subcellular location">
    <subcellularLocation>
        <location evidence="1">Membrane</location>
        <topology evidence="1">Multi-pass membrane protein</topology>
    </subcellularLocation>
</comment>
<dbReference type="GO" id="GO:0016757">
    <property type="term" value="F:glycosyltransferase activity"/>
    <property type="evidence" value="ECO:0007669"/>
    <property type="project" value="UniProtKB-KW"/>
</dbReference>
<feature type="compositionally biased region" description="Basic and acidic residues" evidence="7">
    <location>
        <begin position="1"/>
        <end position="10"/>
    </location>
</feature>
<evidence type="ECO:0000256" key="5">
    <source>
        <dbReference type="ARBA" id="ARBA00022989"/>
    </source>
</evidence>
<accession>A0A7S0WNI3</accession>
<feature type="transmembrane region" description="Helical" evidence="8">
    <location>
        <begin position="57"/>
        <end position="79"/>
    </location>
</feature>
<keyword evidence="4 8" id="KW-0812">Transmembrane</keyword>
<feature type="transmembrane region" description="Helical" evidence="8">
    <location>
        <begin position="447"/>
        <end position="467"/>
    </location>
</feature>
<evidence type="ECO:0000256" key="1">
    <source>
        <dbReference type="ARBA" id="ARBA00004141"/>
    </source>
</evidence>
<dbReference type="PANTHER" id="PTHR43867">
    <property type="entry name" value="CELLULOSE SYNTHASE CATALYTIC SUBUNIT A [UDP-FORMING]"/>
    <property type="match status" value="1"/>
</dbReference>
<dbReference type="Gene3D" id="3.90.550.10">
    <property type="entry name" value="Spore Coat Polysaccharide Biosynthesis Protein SpsA, Chain A"/>
    <property type="match status" value="1"/>
</dbReference>
<dbReference type="InterPro" id="IPR050321">
    <property type="entry name" value="Glycosyltr_2/OpgH_subfam"/>
</dbReference>
<proteinExistence type="predicted"/>
<evidence type="ECO:0000256" key="8">
    <source>
        <dbReference type="SAM" id="Phobius"/>
    </source>
</evidence>
<evidence type="ECO:0000256" key="3">
    <source>
        <dbReference type="ARBA" id="ARBA00022679"/>
    </source>
</evidence>
<evidence type="ECO:0000256" key="7">
    <source>
        <dbReference type="SAM" id="MobiDB-lite"/>
    </source>
</evidence>
<keyword evidence="3" id="KW-0808">Transferase</keyword>
<organism evidence="9">
    <name type="scientific">Pyramimonas obovata</name>
    <dbReference type="NCBI Taxonomy" id="1411642"/>
    <lineage>
        <taxon>Eukaryota</taxon>
        <taxon>Viridiplantae</taxon>
        <taxon>Chlorophyta</taxon>
        <taxon>Pyramimonadophyceae</taxon>
        <taxon>Pyramimonadales</taxon>
        <taxon>Pyramimonadaceae</taxon>
        <taxon>Pyramimonas</taxon>
        <taxon>Pyramimonas incertae sedis</taxon>
    </lineage>
</organism>
<evidence type="ECO:0000256" key="6">
    <source>
        <dbReference type="ARBA" id="ARBA00023136"/>
    </source>
</evidence>
<keyword evidence="5 8" id="KW-1133">Transmembrane helix</keyword>
<feature type="transmembrane region" description="Helical" evidence="8">
    <location>
        <begin position="418"/>
        <end position="441"/>
    </location>
</feature>
<feature type="transmembrane region" description="Helical" evidence="8">
    <location>
        <begin position="392"/>
        <end position="411"/>
    </location>
</feature>
<gene>
    <name evidence="9" type="ORF">POBO1169_LOCUS12507</name>
</gene>
<dbReference type="PANTHER" id="PTHR43867:SF2">
    <property type="entry name" value="CELLULOSE SYNTHASE CATALYTIC SUBUNIT A [UDP-FORMING]"/>
    <property type="match status" value="1"/>
</dbReference>
<sequence length="518" mass="59173">MKEPTMKDPLLEDNYEGGKRQGRRKSTLPRVPFRMASDIAKQFSSLSQYMSTTAHNLLYTVYVLWFVLCVPTTIFHFYIGEDGASEDVYSIIWGWLTISYTWQFIEGAITMKNHFVNFCLHRPSSDTGNVEYPTATAIIVAYLPNEADIIMDTLAQFRAMHYEGELQVILAYNTPKVLPVEQDIQALQKIWPEFTAHKVVGSTSKCDNINAVLTSIRGTFVGLFDSDHIPLPHSFERAWRDLQSGSDVVQGRTKINPKYCQTTLDKVIAAEFEVRHGIEHGSRKFVYNYAVFGGSNGFWRTDVLQFIGMDPGMLTEDIDSSIRAMSYGYKISYNHHLISLEQPPPGFNALLKQRLRWSQGWYQVSWRSVSSIFLTDFLNLRQKIGFHWMLKMMMPAQITVLHLQSFLLVCLTAKYGALAVLCLSSVWVVPQLIFLIFFAELPAAWKGLYAVMILPLMAFFIFIDMIAQVRLMIGYSTWHVTTRKKVDKEEGERAVPISPSTFRYSPSTVMLDRSGLDV</sequence>
<dbReference type="GO" id="GO:0016020">
    <property type="term" value="C:membrane"/>
    <property type="evidence" value="ECO:0007669"/>
    <property type="project" value="UniProtKB-SubCell"/>
</dbReference>
<name>A0A7S0WNI3_9CHLO</name>
<dbReference type="Pfam" id="PF13641">
    <property type="entry name" value="Glyco_tranf_2_3"/>
    <property type="match status" value="1"/>
</dbReference>
<dbReference type="AlphaFoldDB" id="A0A7S0WNI3"/>
<feature type="transmembrane region" description="Helical" evidence="8">
    <location>
        <begin position="91"/>
        <end position="109"/>
    </location>
</feature>